<name>A0A6N4E8I6_9GAMM</name>
<dbReference type="GO" id="GO:0048039">
    <property type="term" value="F:ubiquinone binding"/>
    <property type="evidence" value="ECO:0007669"/>
    <property type="project" value="TreeGrafter"/>
</dbReference>
<evidence type="ECO:0000313" key="5">
    <source>
        <dbReference type="EMBL" id="PUE05286.1"/>
    </source>
</evidence>
<dbReference type="GO" id="GO:0012505">
    <property type="term" value="C:endomembrane system"/>
    <property type="evidence" value="ECO:0007669"/>
    <property type="project" value="UniProtKB-SubCell"/>
</dbReference>
<protein>
    <recommendedName>
        <fullName evidence="4">NADH:quinone oxidoreductase/Mrp antiporter transmembrane domain-containing protein</fullName>
    </recommendedName>
</protein>
<dbReference type="PANTHER" id="PTHR43507">
    <property type="entry name" value="NADH-UBIQUINONE OXIDOREDUCTASE CHAIN 4"/>
    <property type="match status" value="1"/>
</dbReference>
<dbReference type="GO" id="GO:0016020">
    <property type="term" value="C:membrane"/>
    <property type="evidence" value="ECO:0007669"/>
    <property type="project" value="UniProtKB-SubCell"/>
</dbReference>
<evidence type="ECO:0000313" key="6">
    <source>
        <dbReference type="Proteomes" id="UP000250928"/>
    </source>
</evidence>
<dbReference type="GO" id="GO:0003954">
    <property type="term" value="F:NADH dehydrogenase activity"/>
    <property type="evidence" value="ECO:0007669"/>
    <property type="project" value="TreeGrafter"/>
</dbReference>
<feature type="domain" description="NADH:quinone oxidoreductase/Mrp antiporter transmembrane" evidence="4">
    <location>
        <begin position="1"/>
        <end position="48"/>
    </location>
</feature>
<evidence type="ECO:0000256" key="2">
    <source>
        <dbReference type="RuleBase" id="RU000320"/>
    </source>
</evidence>
<proteinExistence type="predicted"/>
<keyword evidence="2 3" id="KW-0812">Transmembrane</keyword>
<keyword evidence="3" id="KW-0472">Membrane</keyword>
<dbReference type="GO" id="GO:0042773">
    <property type="term" value="P:ATP synthesis coupled electron transport"/>
    <property type="evidence" value="ECO:0007669"/>
    <property type="project" value="InterPro"/>
</dbReference>
<keyword evidence="3" id="KW-1133">Transmembrane helix</keyword>
<dbReference type="PANTHER" id="PTHR43507:SF1">
    <property type="entry name" value="NADH-UBIQUINONE OXIDOREDUCTASE CHAIN 4"/>
    <property type="match status" value="1"/>
</dbReference>
<evidence type="ECO:0000256" key="1">
    <source>
        <dbReference type="ARBA" id="ARBA00004127"/>
    </source>
</evidence>
<dbReference type="GO" id="GO:0015990">
    <property type="term" value="P:electron transport coupled proton transport"/>
    <property type="evidence" value="ECO:0007669"/>
    <property type="project" value="TreeGrafter"/>
</dbReference>
<dbReference type="Pfam" id="PF00361">
    <property type="entry name" value="Proton_antipo_M"/>
    <property type="match status" value="1"/>
</dbReference>
<comment type="caution">
    <text evidence="5">The sequence shown here is derived from an EMBL/GenBank/DDBJ whole genome shotgun (WGS) entry which is preliminary data.</text>
</comment>
<dbReference type="GO" id="GO:0008137">
    <property type="term" value="F:NADH dehydrogenase (ubiquinone) activity"/>
    <property type="evidence" value="ECO:0007669"/>
    <property type="project" value="InterPro"/>
</dbReference>
<gene>
    <name evidence="5" type="ORF">C3L24_01510</name>
</gene>
<dbReference type="AlphaFoldDB" id="A0A6N4E8I6"/>
<comment type="subcellular location">
    <subcellularLocation>
        <location evidence="1">Endomembrane system</location>
        <topology evidence="1">Multi-pass membrane protein</topology>
    </subcellularLocation>
    <subcellularLocation>
        <location evidence="2">Membrane</location>
        <topology evidence="2">Multi-pass membrane protein</topology>
    </subcellularLocation>
</comment>
<dbReference type="EMBL" id="PQCO01000088">
    <property type="protein sequence ID" value="PUE05286.1"/>
    <property type="molecule type" value="Genomic_DNA"/>
</dbReference>
<reference evidence="5 6" key="1">
    <citation type="submission" date="2018-01" db="EMBL/GenBank/DDBJ databases">
        <title>Novel co-symbiosis in the lucinid bivalve Phacoides pectinatus.</title>
        <authorList>
            <person name="Lim S.J."/>
            <person name="Davis B.G."/>
            <person name="Gill D.E."/>
            <person name="Engel A.S."/>
            <person name="Anderson L.C."/>
            <person name="Campbell B.J."/>
        </authorList>
    </citation>
    <scope>NUCLEOTIDE SEQUENCE [LARGE SCALE GENOMIC DNA]</scope>
    <source>
        <strain evidence="5">N3_P5</strain>
    </source>
</reference>
<accession>A0A6N4E8I6</accession>
<sequence length="121" mass="12642">MPLLTLFFFLFGLAAMGVPGTSGFPAELLIILSALQTHTGAGLAALFGLVVGAAYFLDIYRRAFLGQARGEVIAGAVDLQRRELALVSLFALLVLAWGLYPAAVLDFSAGAGAAWAQRLGD</sequence>
<dbReference type="Proteomes" id="UP000250928">
    <property type="component" value="Unassembled WGS sequence"/>
</dbReference>
<feature type="transmembrane region" description="Helical" evidence="3">
    <location>
        <begin position="39"/>
        <end position="57"/>
    </location>
</feature>
<evidence type="ECO:0000256" key="3">
    <source>
        <dbReference type="SAM" id="Phobius"/>
    </source>
</evidence>
<evidence type="ECO:0000259" key="4">
    <source>
        <dbReference type="Pfam" id="PF00361"/>
    </source>
</evidence>
<feature type="transmembrane region" description="Helical" evidence="3">
    <location>
        <begin position="84"/>
        <end position="103"/>
    </location>
</feature>
<dbReference type="InterPro" id="IPR003918">
    <property type="entry name" value="NADH_UbQ_OxRdtase"/>
</dbReference>
<dbReference type="InterPro" id="IPR001750">
    <property type="entry name" value="ND/Mrp_TM"/>
</dbReference>
<organism evidence="5 6">
    <name type="scientific">Candidatus Sedimenticola endophacoides</name>
    <dbReference type="NCBI Taxonomy" id="2548426"/>
    <lineage>
        <taxon>Bacteria</taxon>
        <taxon>Pseudomonadati</taxon>
        <taxon>Pseudomonadota</taxon>
        <taxon>Gammaproteobacteria</taxon>
        <taxon>Chromatiales</taxon>
        <taxon>Sedimenticolaceae</taxon>
        <taxon>Sedimenticola</taxon>
    </lineage>
</organism>